<gene>
    <name evidence="3" type="ORF">COU18_00510</name>
</gene>
<reference evidence="4" key="1">
    <citation type="submission" date="2017-09" db="EMBL/GenBank/DDBJ databases">
        <title>Depth-based differentiation of microbial function through sediment-hosted aquifers and enrichment of novel symbionts in the deep terrestrial subsurface.</title>
        <authorList>
            <person name="Probst A.J."/>
            <person name="Ladd B."/>
            <person name="Jarett J.K."/>
            <person name="Geller-Mcgrath D.E."/>
            <person name="Sieber C.M.K."/>
            <person name="Emerson J.B."/>
            <person name="Anantharaman K."/>
            <person name="Thomas B.C."/>
            <person name="Malmstrom R."/>
            <person name="Stieglmeier M."/>
            <person name="Klingl A."/>
            <person name="Woyke T."/>
            <person name="Ryan C.M."/>
            <person name="Banfield J.F."/>
        </authorList>
    </citation>
    <scope>NUCLEOTIDE SEQUENCE [LARGE SCALE GENOMIC DNA]</scope>
</reference>
<keyword evidence="2" id="KW-0472">Membrane</keyword>
<dbReference type="EMBL" id="PFBK01000002">
    <property type="protein sequence ID" value="PIR84219.1"/>
    <property type="molecule type" value="Genomic_DNA"/>
</dbReference>
<feature type="transmembrane region" description="Helical" evidence="2">
    <location>
        <begin position="25"/>
        <end position="45"/>
    </location>
</feature>
<dbReference type="Proteomes" id="UP000231192">
    <property type="component" value="Unassembled WGS sequence"/>
</dbReference>
<dbReference type="AlphaFoldDB" id="A0A2H0UCT1"/>
<evidence type="ECO:0000256" key="2">
    <source>
        <dbReference type="SAM" id="Phobius"/>
    </source>
</evidence>
<accession>A0A2H0UCT1</accession>
<keyword evidence="2" id="KW-0812">Transmembrane</keyword>
<proteinExistence type="predicted"/>
<protein>
    <submittedName>
        <fullName evidence="3">Uncharacterized protein</fullName>
    </submittedName>
</protein>
<organism evidence="3 4">
    <name type="scientific">Candidatus Kaiserbacteria bacterium CG10_big_fil_rev_8_21_14_0_10_51_14</name>
    <dbReference type="NCBI Taxonomy" id="1974610"/>
    <lineage>
        <taxon>Bacteria</taxon>
        <taxon>Candidatus Kaiseribacteriota</taxon>
    </lineage>
</organism>
<sequence>MPPENPTPIDPKDHLLPPAHKSSSGPIVGIIIILALLLLGGWYFWNESQRNVPEAPLPLIPADESVSQG</sequence>
<feature type="region of interest" description="Disordered" evidence="1">
    <location>
        <begin position="1"/>
        <end position="22"/>
    </location>
</feature>
<evidence type="ECO:0000256" key="1">
    <source>
        <dbReference type="SAM" id="MobiDB-lite"/>
    </source>
</evidence>
<evidence type="ECO:0000313" key="4">
    <source>
        <dbReference type="Proteomes" id="UP000231192"/>
    </source>
</evidence>
<comment type="caution">
    <text evidence="3">The sequence shown here is derived from an EMBL/GenBank/DDBJ whole genome shotgun (WGS) entry which is preliminary data.</text>
</comment>
<evidence type="ECO:0000313" key="3">
    <source>
        <dbReference type="EMBL" id="PIR84219.1"/>
    </source>
</evidence>
<keyword evidence="2" id="KW-1133">Transmembrane helix</keyword>
<name>A0A2H0UCT1_9BACT</name>